<dbReference type="AlphaFoldDB" id="A0A4V3JRP7"/>
<feature type="transmembrane region" description="Helical" evidence="1">
    <location>
        <begin position="41"/>
        <end position="60"/>
    </location>
</feature>
<dbReference type="Proteomes" id="UP000297762">
    <property type="component" value="Unassembled WGS sequence"/>
</dbReference>
<keyword evidence="3" id="KW-1185">Reference proteome</keyword>
<keyword evidence="1" id="KW-0812">Transmembrane</keyword>
<organism evidence="2 3">
    <name type="scientific">Leptospira sarikeiensis</name>
    <dbReference type="NCBI Taxonomy" id="2484943"/>
    <lineage>
        <taxon>Bacteria</taxon>
        <taxon>Pseudomonadati</taxon>
        <taxon>Spirochaetota</taxon>
        <taxon>Spirochaetia</taxon>
        <taxon>Leptospirales</taxon>
        <taxon>Leptospiraceae</taxon>
        <taxon>Leptospira</taxon>
    </lineage>
</organism>
<dbReference type="RefSeq" id="WP_135649559.1">
    <property type="nucleotide sequence ID" value="NZ_RQGF01000027.1"/>
</dbReference>
<comment type="caution">
    <text evidence="2">The sequence shown here is derived from an EMBL/GenBank/DDBJ whole genome shotgun (WGS) entry which is preliminary data.</text>
</comment>
<dbReference type="OrthoDB" id="1494748at2"/>
<proteinExistence type="predicted"/>
<feature type="transmembrane region" description="Helical" evidence="1">
    <location>
        <begin position="7"/>
        <end position="29"/>
    </location>
</feature>
<protein>
    <recommendedName>
        <fullName evidence="4">GAF domain-containing protein</fullName>
    </recommendedName>
</protein>
<evidence type="ECO:0000313" key="2">
    <source>
        <dbReference type="EMBL" id="TGL61155.1"/>
    </source>
</evidence>
<reference evidence="2" key="1">
    <citation type="journal article" date="2019" name="PLoS Negl. Trop. Dis.">
        <title>Revisiting the worldwide diversity of Leptospira species in the environment.</title>
        <authorList>
            <person name="Vincent A.T."/>
            <person name="Schiettekatte O."/>
            <person name="Bourhy P."/>
            <person name="Veyrier F.J."/>
            <person name="Picardeau M."/>
        </authorList>
    </citation>
    <scope>NUCLEOTIDE SEQUENCE [LARGE SCALE GENOMIC DNA]</scope>
    <source>
        <strain evidence="2">201702455</strain>
    </source>
</reference>
<dbReference type="EMBL" id="RQGF01000027">
    <property type="protein sequence ID" value="TGL61155.1"/>
    <property type="molecule type" value="Genomic_DNA"/>
</dbReference>
<evidence type="ECO:0000256" key="1">
    <source>
        <dbReference type="SAM" id="Phobius"/>
    </source>
</evidence>
<gene>
    <name evidence="2" type="ORF">EHQ64_11075</name>
</gene>
<evidence type="ECO:0008006" key="4">
    <source>
        <dbReference type="Google" id="ProtNLM"/>
    </source>
</evidence>
<keyword evidence="1" id="KW-0472">Membrane</keyword>
<name>A0A4V3JRP7_9LEPT</name>
<keyword evidence="1" id="KW-1133">Transmembrane helix</keyword>
<sequence>MQKTLGDYISIFISIVGSLASIIAFYVVFKDNLNEQGVYGVIFLGIISIYLLISNAWLIAKYRKKTRYVSVFEELNAGYHKIHQGVRNESLDIVELKTGLETLCTHLTNIFSEINGHRISTCIKIIINENNKPRLITLCRDIYSKTNRVIGNDDITKHWMTENSDFNFIFESISEGKVSNTFFHANWLPVHYEYKNTRLGVSKLSNIPFLSLLLRFFQWPLPYKSTIVVPIIPFSIEGQKDALRGFLCIDSPKNVAFNAQIDVQILNGVSDGIYTVIDKIFESLNKSTKKGK</sequence>
<evidence type="ECO:0000313" key="3">
    <source>
        <dbReference type="Proteomes" id="UP000297762"/>
    </source>
</evidence>
<accession>A0A4V3JRP7</accession>